<dbReference type="Proteomes" id="UP001497497">
    <property type="component" value="Unassembled WGS sequence"/>
</dbReference>
<sequence>MASCRRSRFSYVITRRNVKAKYIFLLAFGCVAVIFMLTQVFHPNGLLRYLPKTRRLSKVPSQDTIPFNTEVGDTFSLNIQPQGELVQRRTHTTPALKPREVSKRKPPVNKDIGVKATSKQQKDRTPPEGKSIVRSNHPRAQRANENALDTFQPINTHDAWIYSSFYDPLHDKHFLLQTFGMESINTTKGTIYCHVTERGSVTILTGRRRPLPDPHGRSYIAVSYECTLKATNRPEYVSLTFNVTDEPTNRVPVIYPGQRSRNFTVCYSALFNYKNPTHLITSLAYNQVLGAEHFYVYNHSVSNTTDAVLRHYQRLGLLTVLQWSLPTLGIWYYGQNLAINDCVYRNKFVSQFVVIQDTDELIIPNHHNSWLALIDAAEAEYTETQISANATSIKPLGSYTFESSLHSGTPSPSVWRDIKHNFSISSEMETFLVDHSILPFVHLQRLNSTFKYKVRTKTIVRPERVLFAGIHFTHYHVASATHTVVSNDLAIVHHYSGKRVSEYLDTSSLRFVKRTYDMLRTAFQAFSFL</sequence>
<dbReference type="GO" id="GO:0016020">
    <property type="term" value="C:membrane"/>
    <property type="evidence" value="ECO:0007669"/>
    <property type="project" value="UniProtKB-SubCell"/>
</dbReference>
<dbReference type="EMBL" id="CAXITT010001159">
    <property type="protein sequence ID" value="CAL1548067.1"/>
    <property type="molecule type" value="Genomic_DNA"/>
</dbReference>
<keyword evidence="7 8" id="KW-0472">Membrane</keyword>
<keyword evidence="5 8" id="KW-0812">Transmembrane</keyword>
<dbReference type="InterPro" id="IPR008166">
    <property type="entry name" value="Glyco_transf_92"/>
</dbReference>
<dbReference type="EC" id="2.4.1.-" evidence="8"/>
<comment type="similarity">
    <text evidence="2 8">Belongs to the glycosyltransferase 92 family.</text>
</comment>
<keyword evidence="4 8" id="KW-0808">Transferase</keyword>
<proteinExistence type="inferred from homology"/>
<evidence type="ECO:0000313" key="11">
    <source>
        <dbReference type="Proteomes" id="UP001497497"/>
    </source>
</evidence>
<keyword evidence="11" id="KW-1185">Reference proteome</keyword>
<keyword evidence="6 8" id="KW-1133">Transmembrane helix</keyword>
<dbReference type="AlphaFoldDB" id="A0AAV2IQP0"/>
<dbReference type="GO" id="GO:0016757">
    <property type="term" value="F:glycosyltransferase activity"/>
    <property type="evidence" value="ECO:0007669"/>
    <property type="project" value="UniProtKB-UniRule"/>
</dbReference>
<name>A0AAV2IQP0_LYMST</name>
<evidence type="ECO:0000256" key="1">
    <source>
        <dbReference type="ARBA" id="ARBA00004167"/>
    </source>
</evidence>
<evidence type="ECO:0000256" key="7">
    <source>
        <dbReference type="ARBA" id="ARBA00023136"/>
    </source>
</evidence>
<evidence type="ECO:0000256" key="9">
    <source>
        <dbReference type="SAM" id="MobiDB-lite"/>
    </source>
</evidence>
<dbReference type="PANTHER" id="PTHR21461:SF69">
    <property type="entry name" value="GLYCOSYLTRANSFERASE FAMILY 92 PROTEIN"/>
    <property type="match status" value="1"/>
</dbReference>
<organism evidence="10 11">
    <name type="scientific">Lymnaea stagnalis</name>
    <name type="common">Great pond snail</name>
    <name type="synonym">Helix stagnalis</name>
    <dbReference type="NCBI Taxonomy" id="6523"/>
    <lineage>
        <taxon>Eukaryota</taxon>
        <taxon>Metazoa</taxon>
        <taxon>Spiralia</taxon>
        <taxon>Lophotrochozoa</taxon>
        <taxon>Mollusca</taxon>
        <taxon>Gastropoda</taxon>
        <taxon>Heterobranchia</taxon>
        <taxon>Euthyneura</taxon>
        <taxon>Panpulmonata</taxon>
        <taxon>Hygrophila</taxon>
        <taxon>Lymnaeoidea</taxon>
        <taxon>Lymnaeidae</taxon>
        <taxon>Lymnaea</taxon>
    </lineage>
</organism>
<feature type="region of interest" description="Disordered" evidence="9">
    <location>
        <begin position="82"/>
        <end position="142"/>
    </location>
</feature>
<evidence type="ECO:0000256" key="5">
    <source>
        <dbReference type="ARBA" id="ARBA00022692"/>
    </source>
</evidence>
<evidence type="ECO:0000256" key="4">
    <source>
        <dbReference type="ARBA" id="ARBA00022679"/>
    </source>
</evidence>
<accession>A0AAV2IQP0</accession>
<feature type="transmembrane region" description="Helical" evidence="8">
    <location>
        <begin position="21"/>
        <end position="41"/>
    </location>
</feature>
<comment type="subcellular location">
    <subcellularLocation>
        <location evidence="1">Membrane</location>
        <topology evidence="1">Single-pass membrane protein</topology>
    </subcellularLocation>
</comment>
<reference evidence="10 11" key="1">
    <citation type="submission" date="2024-04" db="EMBL/GenBank/DDBJ databases">
        <authorList>
            <consortium name="Genoscope - CEA"/>
            <person name="William W."/>
        </authorList>
    </citation>
    <scope>NUCLEOTIDE SEQUENCE [LARGE SCALE GENOMIC DNA]</scope>
</reference>
<keyword evidence="3 8" id="KW-0328">Glycosyltransferase</keyword>
<dbReference type="Pfam" id="PF01697">
    <property type="entry name" value="Glyco_transf_92"/>
    <property type="match status" value="1"/>
</dbReference>
<evidence type="ECO:0000256" key="3">
    <source>
        <dbReference type="ARBA" id="ARBA00022676"/>
    </source>
</evidence>
<evidence type="ECO:0000256" key="8">
    <source>
        <dbReference type="RuleBase" id="RU366017"/>
    </source>
</evidence>
<dbReference type="PANTHER" id="PTHR21461">
    <property type="entry name" value="GLYCOSYLTRANSFERASE FAMILY 92 PROTEIN"/>
    <property type="match status" value="1"/>
</dbReference>
<dbReference type="GO" id="GO:0005737">
    <property type="term" value="C:cytoplasm"/>
    <property type="evidence" value="ECO:0007669"/>
    <property type="project" value="TreeGrafter"/>
</dbReference>
<evidence type="ECO:0000256" key="2">
    <source>
        <dbReference type="ARBA" id="ARBA00007647"/>
    </source>
</evidence>
<gene>
    <name evidence="10" type="ORF">GSLYS_00021384001</name>
</gene>
<protein>
    <recommendedName>
        <fullName evidence="8">Glycosyltransferase family 92 protein</fullName>
        <ecNumber evidence="8">2.4.1.-</ecNumber>
    </recommendedName>
</protein>
<evidence type="ECO:0000313" key="10">
    <source>
        <dbReference type="EMBL" id="CAL1548067.1"/>
    </source>
</evidence>
<evidence type="ECO:0000256" key="6">
    <source>
        <dbReference type="ARBA" id="ARBA00022989"/>
    </source>
</evidence>
<comment type="caution">
    <text evidence="10">The sequence shown here is derived from an EMBL/GenBank/DDBJ whole genome shotgun (WGS) entry which is preliminary data.</text>
</comment>